<proteinExistence type="predicted"/>
<dbReference type="EMBL" id="SJSK01000003">
    <property type="protein sequence ID" value="TCC90399.1"/>
    <property type="molecule type" value="Genomic_DNA"/>
</dbReference>
<feature type="transmembrane region" description="Helical" evidence="7">
    <location>
        <begin position="78"/>
        <end position="95"/>
    </location>
</feature>
<evidence type="ECO:0000256" key="3">
    <source>
        <dbReference type="ARBA" id="ARBA00022989"/>
    </source>
</evidence>
<gene>
    <name evidence="9" type="ORF">EZ428_14075</name>
</gene>
<comment type="caution">
    <text evidence="9">The sequence shown here is derived from an EMBL/GenBank/DDBJ whole genome shotgun (WGS) entry which is preliminary data.</text>
</comment>
<evidence type="ECO:0000256" key="7">
    <source>
        <dbReference type="SAM" id="Phobius"/>
    </source>
</evidence>
<name>A0A4R0MTJ6_9SPHI</name>
<organism evidence="9 10">
    <name type="scientific">Pedobacter frigiditerrae</name>
    <dbReference type="NCBI Taxonomy" id="2530452"/>
    <lineage>
        <taxon>Bacteria</taxon>
        <taxon>Pseudomonadati</taxon>
        <taxon>Bacteroidota</taxon>
        <taxon>Sphingobacteriia</taxon>
        <taxon>Sphingobacteriales</taxon>
        <taxon>Sphingobacteriaceae</taxon>
        <taxon>Pedobacter</taxon>
    </lineage>
</organism>
<keyword evidence="10" id="KW-1185">Reference proteome</keyword>
<dbReference type="Proteomes" id="UP000292884">
    <property type="component" value="Unassembled WGS sequence"/>
</dbReference>
<dbReference type="InterPro" id="IPR006694">
    <property type="entry name" value="Fatty_acid_hydroxylase"/>
</dbReference>
<dbReference type="GO" id="GO:0050479">
    <property type="term" value="F:glyceryl-ether monooxygenase activity"/>
    <property type="evidence" value="ECO:0007669"/>
    <property type="project" value="TreeGrafter"/>
</dbReference>
<keyword evidence="4" id="KW-0560">Oxidoreductase</keyword>
<evidence type="ECO:0000313" key="9">
    <source>
        <dbReference type="EMBL" id="TCC90399.1"/>
    </source>
</evidence>
<evidence type="ECO:0000256" key="1">
    <source>
        <dbReference type="ARBA" id="ARBA00004127"/>
    </source>
</evidence>
<dbReference type="PANTHER" id="PTHR21624:SF1">
    <property type="entry name" value="ALKYLGLYCEROL MONOOXYGENASE"/>
    <property type="match status" value="1"/>
</dbReference>
<keyword evidence="6 7" id="KW-0472">Membrane</keyword>
<evidence type="ECO:0000256" key="6">
    <source>
        <dbReference type="ARBA" id="ARBA00023136"/>
    </source>
</evidence>
<feature type="transmembrane region" description="Helical" evidence="7">
    <location>
        <begin position="132"/>
        <end position="161"/>
    </location>
</feature>
<protein>
    <submittedName>
        <fullName evidence="9">Sterol desaturase family protein</fullName>
    </submittedName>
</protein>
<dbReference type="GO" id="GO:0008610">
    <property type="term" value="P:lipid biosynthetic process"/>
    <property type="evidence" value="ECO:0007669"/>
    <property type="project" value="InterPro"/>
</dbReference>
<feature type="transmembrane region" description="Helical" evidence="7">
    <location>
        <begin position="328"/>
        <end position="348"/>
    </location>
</feature>
<evidence type="ECO:0000256" key="4">
    <source>
        <dbReference type="ARBA" id="ARBA00023002"/>
    </source>
</evidence>
<feature type="transmembrane region" description="Helical" evidence="7">
    <location>
        <begin position="5"/>
        <end position="25"/>
    </location>
</feature>
<accession>A0A4R0MTJ6</accession>
<dbReference type="GO" id="GO:0005506">
    <property type="term" value="F:iron ion binding"/>
    <property type="evidence" value="ECO:0007669"/>
    <property type="project" value="InterPro"/>
</dbReference>
<dbReference type="AlphaFoldDB" id="A0A4R0MTJ6"/>
<reference evidence="9 10" key="1">
    <citation type="submission" date="2019-02" db="EMBL/GenBank/DDBJ databases">
        <title>Pedobacter sp. RP-1-13 sp. nov., isolated from Arctic soil.</title>
        <authorList>
            <person name="Dahal R.H."/>
        </authorList>
    </citation>
    <scope>NUCLEOTIDE SEQUENCE [LARGE SCALE GENOMIC DNA]</scope>
    <source>
        <strain evidence="9 10">RP-1-13</strain>
    </source>
</reference>
<keyword evidence="3 7" id="KW-1133">Transmembrane helix</keyword>
<dbReference type="GO" id="GO:0006643">
    <property type="term" value="P:membrane lipid metabolic process"/>
    <property type="evidence" value="ECO:0007669"/>
    <property type="project" value="TreeGrafter"/>
</dbReference>
<comment type="subcellular location">
    <subcellularLocation>
        <location evidence="1">Endomembrane system</location>
        <topology evidence="1">Multi-pass membrane protein</topology>
    </subcellularLocation>
</comment>
<dbReference type="Pfam" id="PF04116">
    <property type="entry name" value="FA_hydroxylase"/>
    <property type="match status" value="1"/>
</dbReference>
<dbReference type="InterPro" id="IPR051689">
    <property type="entry name" value="Sterol_desaturase/TMEM195"/>
</dbReference>
<dbReference type="GO" id="GO:0012505">
    <property type="term" value="C:endomembrane system"/>
    <property type="evidence" value="ECO:0007669"/>
    <property type="project" value="UniProtKB-SubCell"/>
</dbReference>
<evidence type="ECO:0000313" key="10">
    <source>
        <dbReference type="Proteomes" id="UP000292884"/>
    </source>
</evidence>
<sequence>MKVDYIALSVPIFFILIGIELFYDFYKKLKYYRFNDSISNLSQGIGSQITGLFMKTALFFGYKYIFENWKLFEIPDTIWTWIILFIGVDFFYYWFHRMSHQVNALWAAHIVHHQSEEYNLTVALRQSWFQSWFAWVFYLPLALIGFDPLMFVTLSAFNTLYQFWIHTRTIKSLGLLEYILNTPSHHRVHHGSNPKYIDKNHAGTLIIWDRLFGTFQKEEEEVYYGITTPLASWNPVWANLHYWAELWSTAERADNFKDKIKVFIKPPGWFPEKLGGFKPAPEIDVEKYQKFDSSFSKQVFFYVFFQFIVALISASLLLFLYFKLETATLAFASALTIFALLSCGALLEKKLWVKHFEYLRIVLSILGLYLFKDLAIFNILAISVIIVQIITAIWFYYLQNSIIDAPKISSV</sequence>
<keyword evidence="2 7" id="KW-0812">Transmembrane</keyword>
<feature type="transmembrane region" description="Helical" evidence="7">
    <location>
        <begin position="45"/>
        <end position="66"/>
    </location>
</feature>
<evidence type="ECO:0000256" key="5">
    <source>
        <dbReference type="ARBA" id="ARBA00023098"/>
    </source>
</evidence>
<keyword evidence="5" id="KW-0443">Lipid metabolism</keyword>
<feature type="transmembrane region" description="Helical" evidence="7">
    <location>
        <begin position="299"/>
        <end position="322"/>
    </location>
</feature>
<evidence type="ECO:0000256" key="2">
    <source>
        <dbReference type="ARBA" id="ARBA00022692"/>
    </source>
</evidence>
<dbReference type="OrthoDB" id="9770329at2"/>
<evidence type="ECO:0000259" key="8">
    <source>
        <dbReference type="Pfam" id="PF04116"/>
    </source>
</evidence>
<feature type="transmembrane region" description="Helical" evidence="7">
    <location>
        <begin position="377"/>
        <end position="398"/>
    </location>
</feature>
<dbReference type="RefSeq" id="WP_131553799.1">
    <property type="nucleotide sequence ID" value="NZ_SJSK01000003.1"/>
</dbReference>
<dbReference type="GO" id="GO:0016020">
    <property type="term" value="C:membrane"/>
    <property type="evidence" value="ECO:0007669"/>
    <property type="project" value="GOC"/>
</dbReference>
<feature type="domain" description="Fatty acid hydroxylase" evidence="8">
    <location>
        <begin position="81"/>
        <end position="214"/>
    </location>
</feature>
<dbReference type="PANTHER" id="PTHR21624">
    <property type="entry name" value="STEROL DESATURASE-RELATED PROTEIN"/>
    <property type="match status" value="1"/>
</dbReference>